<protein>
    <submittedName>
        <fullName evidence="2">Uncharacterized protein</fullName>
    </submittedName>
</protein>
<gene>
    <name evidence="2" type="ORF">AEK19_MT1708</name>
</gene>
<accession>A0A1Y0B3C4</accession>
<evidence type="ECO:0000256" key="1">
    <source>
        <dbReference type="SAM" id="MobiDB-lite"/>
    </source>
</evidence>
<proteinExistence type="predicted"/>
<geneLocation type="mitochondrion" evidence="2"/>
<reference evidence="2" key="1">
    <citation type="submission" date="2017-03" db="EMBL/GenBank/DDBJ databases">
        <title>The mitochondrial genome of the carnivorous plant Utricularia reniformis (Lentibulariaceae): structure, comparative analysis and evolutionary landmarks.</title>
        <authorList>
            <person name="Silva S.R."/>
            <person name="Alvarenga D.O."/>
            <person name="Michael T.P."/>
            <person name="Miranda V.F.O."/>
            <person name="Varani A.M."/>
        </authorList>
    </citation>
    <scope>NUCLEOTIDE SEQUENCE</scope>
</reference>
<feature type="region of interest" description="Disordered" evidence="1">
    <location>
        <begin position="24"/>
        <end position="45"/>
    </location>
</feature>
<organism evidence="2">
    <name type="scientific">Utricularia reniformis</name>
    <dbReference type="NCBI Taxonomy" id="192314"/>
    <lineage>
        <taxon>Eukaryota</taxon>
        <taxon>Viridiplantae</taxon>
        <taxon>Streptophyta</taxon>
        <taxon>Embryophyta</taxon>
        <taxon>Tracheophyta</taxon>
        <taxon>Spermatophyta</taxon>
        <taxon>Magnoliopsida</taxon>
        <taxon>eudicotyledons</taxon>
        <taxon>Gunneridae</taxon>
        <taxon>Pentapetalae</taxon>
        <taxon>asterids</taxon>
        <taxon>lamiids</taxon>
        <taxon>Lamiales</taxon>
        <taxon>Lentibulariaceae</taxon>
        <taxon>Utricularia</taxon>
    </lineage>
</organism>
<dbReference type="AlphaFoldDB" id="A0A1Y0B3C4"/>
<name>A0A1Y0B3C4_9LAMI</name>
<sequence length="45" mass="5468">MRFWENSFLVQRALVHMLELYSRKEKGKGNQQRDKSKVEIDLPVY</sequence>
<evidence type="ECO:0000313" key="2">
    <source>
        <dbReference type="EMBL" id="ART31888.1"/>
    </source>
</evidence>
<dbReference type="EMBL" id="KY774314">
    <property type="protein sequence ID" value="ART31888.1"/>
    <property type="molecule type" value="Genomic_DNA"/>
</dbReference>
<keyword evidence="2" id="KW-0496">Mitochondrion</keyword>